<keyword evidence="2" id="KW-1185">Reference proteome</keyword>
<comment type="caution">
    <text evidence="1">The sequence shown here is derived from an EMBL/GenBank/DDBJ whole genome shotgun (WGS) entry which is preliminary data.</text>
</comment>
<dbReference type="Proteomes" id="UP000720189">
    <property type="component" value="Unassembled WGS sequence"/>
</dbReference>
<evidence type="ECO:0000313" key="1">
    <source>
        <dbReference type="EMBL" id="KAH7259328.1"/>
    </source>
</evidence>
<dbReference type="GeneID" id="70222229"/>
<protein>
    <submittedName>
        <fullName evidence="1">Uncharacterized protein</fullName>
    </submittedName>
</protein>
<evidence type="ECO:0000313" key="2">
    <source>
        <dbReference type="Proteomes" id="UP000720189"/>
    </source>
</evidence>
<dbReference type="EMBL" id="JAGMUX010000005">
    <property type="protein sequence ID" value="KAH7259328.1"/>
    <property type="molecule type" value="Genomic_DNA"/>
</dbReference>
<reference evidence="1" key="1">
    <citation type="journal article" date="2021" name="Nat. Commun.">
        <title>Genetic determinants of endophytism in the Arabidopsis root mycobiome.</title>
        <authorList>
            <person name="Mesny F."/>
            <person name="Miyauchi S."/>
            <person name="Thiergart T."/>
            <person name="Pickel B."/>
            <person name="Atanasova L."/>
            <person name="Karlsson M."/>
            <person name="Huettel B."/>
            <person name="Barry K.W."/>
            <person name="Haridas S."/>
            <person name="Chen C."/>
            <person name="Bauer D."/>
            <person name="Andreopoulos W."/>
            <person name="Pangilinan J."/>
            <person name="LaButti K."/>
            <person name="Riley R."/>
            <person name="Lipzen A."/>
            <person name="Clum A."/>
            <person name="Drula E."/>
            <person name="Henrissat B."/>
            <person name="Kohler A."/>
            <person name="Grigoriev I.V."/>
            <person name="Martin F.M."/>
            <person name="Hacquard S."/>
        </authorList>
    </citation>
    <scope>NUCLEOTIDE SEQUENCE</scope>
    <source>
        <strain evidence="1">MPI-CAGE-AT-0023</strain>
    </source>
</reference>
<dbReference type="RefSeq" id="XP_046052036.1">
    <property type="nucleotide sequence ID" value="XM_046192275.1"/>
</dbReference>
<dbReference type="AlphaFoldDB" id="A0A9P9HLV4"/>
<sequence length="65" mass="7633">MLHQPLLLTRLPASPRPYPQWCEPSRIPQHLRLQAPLLPMVSRSRRWGLRRDVLTRLRVAMVTGL</sequence>
<accession>A0A9P9HLV4</accession>
<name>A0A9P9HLV4_FUSRE</name>
<proteinExistence type="predicted"/>
<gene>
    <name evidence="1" type="ORF">BKA55DRAFT_562387</name>
</gene>
<organism evidence="1 2">
    <name type="scientific">Fusarium redolens</name>
    <dbReference type="NCBI Taxonomy" id="48865"/>
    <lineage>
        <taxon>Eukaryota</taxon>
        <taxon>Fungi</taxon>
        <taxon>Dikarya</taxon>
        <taxon>Ascomycota</taxon>
        <taxon>Pezizomycotina</taxon>
        <taxon>Sordariomycetes</taxon>
        <taxon>Hypocreomycetidae</taxon>
        <taxon>Hypocreales</taxon>
        <taxon>Nectriaceae</taxon>
        <taxon>Fusarium</taxon>
        <taxon>Fusarium redolens species complex</taxon>
    </lineage>
</organism>